<proteinExistence type="predicted"/>
<organism evidence="1 2">
    <name type="scientific">Croceicoccus esteveae</name>
    <dbReference type="NCBI Taxonomy" id="3075597"/>
    <lineage>
        <taxon>Bacteria</taxon>
        <taxon>Pseudomonadati</taxon>
        <taxon>Pseudomonadota</taxon>
        <taxon>Alphaproteobacteria</taxon>
        <taxon>Sphingomonadales</taxon>
        <taxon>Erythrobacteraceae</taxon>
        <taxon>Croceicoccus</taxon>
    </lineage>
</organism>
<comment type="caution">
    <text evidence="1">The sequence shown here is derived from an EMBL/GenBank/DDBJ whole genome shotgun (WGS) entry which is preliminary data.</text>
</comment>
<dbReference type="Proteomes" id="UP001259803">
    <property type="component" value="Unassembled WGS sequence"/>
</dbReference>
<name>A0ABU2ZI54_9SPHN</name>
<evidence type="ECO:0000313" key="2">
    <source>
        <dbReference type="Proteomes" id="UP001259803"/>
    </source>
</evidence>
<evidence type="ECO:0000313" key="1">
    <source>
        <dbReference type="EMBL" id="MDT0576275.1"/>
    </source>
</evidence>
<reference evidence="1 2" key="1">
    <citation type="submission" date="2023-09" db="EMBL/GenBank/DDBJ databases">
        <authorList>
            <person name="Rey-Velasco X."/>
        </authorList>
    </citation>
    <scope>NUCLEOTIDE SEQUENCE [LARGE SCALE GENOMIC DNA]</scope>
    <source>
        <strain evidence="1 2">F390</strain>
    </source>
</reference>
<protein>
    <submittedName>
        <fullName evidence="1">Uncharacterized protein</fullName>
    </submittedName>
</protein>
<gene>
    <name evidence="1" type="ORF">RM533_08755</name>
</gene>
<sequence>MNATYDAVIFGAGRNDTLAAGFLSRAGSKVAVVKRMAKVGGVSGIAGRIARLEQLADQLRSIQAFNSDQWRTRVPAKF</sequence>
<dbReference type="SUPFAM" id="SSF51905">
    <property type="entry name" value="FAD/NAD(P)-binding domain"/>
    <property type="match status" value="1"/>
</dbReference>
<accession>A0ABU2ZI54</accession>
<keyword evidence="2" id="KW-1185">Reference proteome</keyword>
<dbReference type="EMBL" id="JAVRHS010000006">
    <property type="protein sequence ID" value="MDT0576275.1"/>
    <property type="molecule type" value="Genomic_DNA"/>
</dbReference>
<dbReference type="Gene3D" id="3.50.50.60">
    <property type="entry name" value="FAD/NAD(P)-binding domain"/>
    <property type="match status" value="1"/>
</dbReference>
<dbReference type="RefSeq" id="WP_311340853.1">
    <property type="nucleotide sequence ID" value="NZ_JAVRHS010000006.1"/>
</dbReference>
<dbReference type="InterPro" id="IPR036188">
    <property type="entry name" value="FAD/NAD-bd_sf"/>
</dbReference>